<protein>
    <submittedName>
        <fullName evidence="2">Uncharacterized protein</fullName>
    </submittedName>
</protein>
<reference evidence="3" key="1">
    <citation type="journal article" date="2019" name="Int. J. Syst. Evol. Microbiol.">
        <title>The Global Catalogue of Microorganisms (GCM) 10K type strain sequencing project: providing services to taxonomists for standard genome sequencing and annotation.</title>
        <authorList>
            <consortium name="The Broad Institute Genomics Platform"/>
            <consortium name="The Broad Institute Genome Sequencing Center for Infectious Disease"/>
            <person name="Wu L."/>
            <person name="Ma J."/>
        </authorList>
    </citation>
    <scope>NUCLEOTIDE SEQUENCE [LARGE SCALE GENOMIC DNA]</scope>
    <source>
        <strain evidence="3">JCM 14545</strain>
    </source>
</reference>
<proteinExistence type="predicted"/>
<sequence length="186" mass="19637">MQGFPPAPGEPIRPKRKLVWLRIVLPVVVVIAGAIVGIVQFSSSPVNAAVGDCLSVPKFTTSFSGDNQPKKVDCGAADANVKVAAKYDDGNAACPAPDYDHLTMEKPSAKLCVVINAKQGDCFANVTSKTEGYLKVSCADPKAEAEFAKVVEGKADEQLCAEIEGATPLSYPEPPITFCLREPKAT</sequence>
<dbReference type="Proteomes" id="UP001501116">
    <property type="component" value="Unassembled WGS sequence"/>
</dbReference>
<evidence type="ECO:0000313" key="3">
    <source>
        <dbReference type="Proteomes" id="UP001501116"/>
    </source>
</evidence>
<keyword evidence="1" id="KW-0472">Membrane</keyword>
<feature type="transmembrane region" description="Helical" evidence="1">
    <location>
        <begin position="20"/>
        <end position="41"/>
    </location>
</feature>
<keyword evidence="3" id="KW-1185">Reference proteome</keyword>
<keyword evidence="1" id="KW-0812">Transmembrane</keyword>
<evidence type="ECO:0000313" key="2">
    <source>
        <dbReference type="EMBL" id="GAA1963186.1"/>
    </source>
</evidence>
<organism evidence="2 3">
    <name type="scientific">Amycolatopsis minnesotensis</name>
    <dbReference type="NCBI Taxonomy" id="337894"/>
    <lineage>
        <taxon>Bacteria</taxon>
        <taxon>Bacillati</taxon>
        <taxon>Actinomycetota</taxon>
        <taxon>Actinomycetes</taxon>
        <taxon>Pseudonocardiales</taxon>
        <taxon>Pseudonocardiaceae</taxon>
        <taxon>Amycolatopsis</taxon>
    </lineage>
</organism>
<gene>
    <name evidence="2" type="ORF">GCM10009754_38180</name>
</gene>
<evidence type="ECO:0000256" key="1">
    <source>
        <dbReference type="SAM" id="Phobius"/>
    </source>
</evidence>
<name>A0ABP5CHT6_9PSEU</name>
<keyword evidence="1" id="KW-1133">Transmembrane helix</keyword>
<comment type="caution">
    <text evidence="2">The sequence shown here is derived from an EMBL/GenBank/DDBJ whole genome shotgun (WGS) entry which is preliminary data.</text>
</comment>
<accession>A0ABP5CHT6</accession>
<dbReference type="EMBL" id="BAAANN010000014">
    <property type="protein sequence ID" value="GAA1963186.1"/>
    <property type="molecule type" value="Genomic_DNA"/>
</dbReference>